<keyword evidence="3" id="KW-1185">Reference proteome</keyword>
<accession>A0A1I4IR12</accession>
<dbReference type="AlphaFoldDB" id="A0A1I4IR12"/>
<evidence type="ECO:0008006" key="4">
    <source>
        <dbReference type="Google" id="ProtNLM"/>
    </source>
</evidence>
<evidence type="ECO:0000313" key="2">
    <source>
        <dbReference type="EMBL" id="SFL56507.1"/>
    </source>
</evidence>
<protein>
    <recommendedName>
        <fullName evidence="4">Tfp pilus assembly protein PilX</fullName>
    </recommendedName>
</protein>
<keyword evidence="1" id="KW-0472">Membrane</keyword>
<feature type="transmembrane region" description="Helical" evidence="1">
    <location>
        <begin position="37"/>
        <end position="57"/>
    </location>
</feature>
<dbReference type="RefSeq" id="WP_245774069.1">
    <property type="nucleotide sequence ID" value="NZ_FOTW01000005.1"/>
</dbReference>
<keyword evidence="1" id="KW-0812">Transmembrane</keyword>
<sequence>MRRPPCCPLCRPLLRRLAPRRLSGQSRLACAARQAGVALPVMLIMLTVMLISSIYLLKSSTSTTLTTANLAYDSALSKAADLGVHTAFAWLAAADKSTLVVDQVGGGYLATLNPLQTVNTPAFWNGSVKLLDTAGNQVEYVIHRMCTFTGLYNSTNPQNSCVLTSAKANVKSATPVGRSLSSDAPEYQDQPQLHYVVTTRIYGPRGGNVVNQSVVMMGP</sequence>
<gene>
    <name evidence="2" type="ORF">SAMN02982985_00705</name>
</gene>
<dbReference type="STRING" id="758825.SAMN02982985_00705"/>
<proteinExistence type="predicted"/>
<dbReference type="Proteomes" id="UP000199470">
    <property type="component" value="Unassembled WGS sequence"/>
</dbReference>
<dbReference type="EMBL" id="FOTW01000005">
    <property type="protein sequence ID" value="SFL56507.1"/>
    <property type="molecule type" value="Genomic_DNA"/>
</dbReference>
<keyword evidence="1" id="KW-1133">Transmembrane helix</keyword>
<organism evidence="2 3">
    <name type="scientific">Rugamonas rubra</name>
    <dbReference type="NCBI Taxonomy" id="758825"/>
    <lineage>
        <taxon>Bacteria</taxon>
        <taxon>Pseudomonadati</taxon>
        <taxon>Pseudomonadota</taxon>
        <taxon>Betaproteobacteria</taxon>
        <taxon>Burkholderiales</taxon>
        <taxon>Oxalobacteraceae</taxon>
        <taxon>Telluria group</taxon>
        <taxon>Rugamonas</taxon>
    </lineage>
</organism>
<evidence type="ECO:0000313" key="3">
    <source>
        <dbReference type="Proteomes" id="UP000199470"/>
    </source>
</evidence>
<evidence type="ECO:0000256" key="1">
    <source>
        <dbReference type="SAM" id="Phobius"/>
    </source>
</evidence>
<name>A0A1I4IR12_9BURK</name>
<reference evidence="2 3" key="1">
    <citation type="submission" date="2016-10" db="EMBL/GenBank/DDBJ databases">
        <authorList>
            <person name="de Groot N.N."/>
        </authorList>
    </citation>
    <scope>NUCLEOTIDE SEQUENCE [LARGE SCALE GENOMIC DNA]</scope>
    <source>
        <strain evidence="2 3">ATCC 43154</strain>
    </source>
</reference>